<feature type="compositionally biased region" description="Polar residues" evidence="1">
    <location>
        <begin position="88"/>
        <end position="102"/>
    </location>
</feature>
<keyword evidence="3" id="KW-1185">Reference proteome</keyword>
<reference evidence="2" key="2">
    <citation type="submission" date="2021-01" db="EMBL/GenBank/DDBJ databases">
        <authorList>
            <person name="Schikora-Tamarit M.A."/>
        </authorList>
    </citation>
    <scope>NUCLEOTIDE SEQUENCE</scope>
    <source>
        <strain evidence="2">NCAIM Y.01608</strain>
    </source>
</reference>
<reference evidence="2" key="1">
    <citation type="journal article" date="2021" name="Open Biol.">
        <title>Shared evolutionary footprints suggest mitochondrial oxidative damage underlies multiple complex I losses in fungi.</title>
        <authorList>
            <person name="Schikora-Tamarit M.A."/>
            <person name="Marcet-Houben M."/>
            <person name="Nosek J."/>
            <person name="Gabaldon T."/>
        </authorList>
    </citation>
    <scope>NUCLEOTIDE SEQUENCE</scope>
    <source>
        <strain evidence="2">NCAIM Y.01608</strain>
    </source>
</reference>
<organism evidence="2 3">
    <name type="scientific">Ogataea polymorpha</name>
    <dbReference type="NCBI Taxonomy" id="460523"/>
    <lineage>
        <taxon>Eukaryota</taxon>
        <taxon>Fungi</taxon>
        <taxon>Dikarya</taxon>
        <taxon>Ascomycota</taxon>
        <taxon>Saccharomycotina</taxon>
        <taxon>Pichiomycetes</taxon>
        <taxon>Pichiales</taxon>
        <taxon>Pichiaceae</taxon>
        <taxon>Ogataea</taxon>
    </lineage>
</organism>
<dbReference type="AlphaFoldDB" id="A0A9P8NVQ2"/>
<protein>
    <submittedName>
        <fullName evidence="2">Uncharacterized protein</fullName>
    </submittedName>
</protein>
<evidence type="ECO:0000313" key="3">
    <source>
        <dbReference type="Proteomes" id="UP000788993"/>
    </source>
</evidence>
<gene>
    <name evidence="2" type="ORF">OGATHE_005065</name>
</gene>
<evidence type="ECO:0000313" key="2">
    <source>
        <dbReference type="EMBL" id="KAH3660733.1"/>
    </source>
</evidence>
<comment type="caution">
    <text evidence="2">The sequence shown here is derived from an EMBL/GenBank/DDBJ whole genome shotgun (WGS) entry which is preliminary data.</text>
</comment>
<name>A0A9P8NVQ2_9ASCO</name>
<dbReference type="EMBL" id="JAEUBD010001468">
    <property type="protein sequence ID" value="KAH3660733.1"/>
    <property type="molecule type" value="Genomic_DNA"/>
</dbReference>
<dbReference type="Proteomes" id="UP000788993">
    <property type="component" value="Unassembled WGS sequence"/>
</dbReference>
<proteinExistence type="predicted"/>
<feature type="region of interest" description="Disordered" evidence="1">
    <location>
        <begin position="76"/>
        <end position="102"/>
    </location>
</feature>
<evidence type="ECO:0000256" key="1">
    <source>
        <dbReference type="SAM" id="MobiDB-lite"/>
    </source>
</evidence>
<accession>A0A9P8NVQ2</accession>
<sequence>MPIPIPIPAICAGIAVSAVLYVHREEIAEFFEDLAVDLLEKIERKRDKRMRAKAECLGESATVFDDSTAVRRRRVSDWINDQKENGSDTESVETPSRTASSI</sequence>